<feature type="transmembrane region" description="Helical" evidence="1">
    <location>
        <begin position="20"/>
        <end position="39"/>
    </location>
</feature>
<evidence type="ECO:0000313" key="5">
    <source>
        <dbReference type="Proteomes" id="UP000246115"/>
    </source>
</evidence>
<dbReference type="EMBL" id="CP031733">
    <property type="protein sequence ID" value="AXQ78544.1"/>
    <property type="molecule type" value="Genomic_DNA"/>
</dbReference>
<evidence type="ECO:0000313" key="3">
    <source>
        <dbReference type="EMBL" id="RFU51994.1"/>
    </source>
</evidence>
<gene>
    <name evidence="2" type="ORF">DDV21_005335</name>
    <name evidence="3" type="ORF">DDV22_00710</name>
    <name evidence="4" type="ORF">DDV23_01265</name>
</gene>
<dbReference type="RefSeq" id="WP_116877283.1">
    <property type="nucleotide sequence ID" value="NZ_CP031733.1"/>
</dbReference>
<feature type="transmembrane region" description="Helical" evidence="1">
    <location>
        <begin position="95"/>
        <end position="118"/>
    </location>
</feature>
<feature type="transmembrane region" description="Helical" evidence="1">
    <location>
        <begin position="130"/>
        <end position="153"/>
    </location>
</feature>
<evidence type="ECO:0000313" key="2">
    <source>
        <dbReference type="EMBL" id="AXQ78544.1"/>
    </source>
</evidence>
<dbReference type="AlphaFoldDB" id="A0A372KQD8"/>
<evidence type="ECO:0000313" key="7">
    <source>
        <dbReference type="Proteomes" id="UP000264056"/>
    </source>
</evidence>
<feature type="transmembrane region" description="Helical" evidence="1">
    <location>
        <begin position="51"/>
        <end position="75"/>
    </location>
</feature>
<evidence type="ECO:0000313" key="4">
    <source>
        <dbReference type="EMBL" id="RFU54186.1"/>
    </source>
</evidence>
<evidence type="ECO:0000313" key="6">
    <source>
        <dbReference type="Proteomes" id="UP000262901"/>
    </source>
</evidence>
<evidence type="ECO:0000256" key="1">
    <source>
        <dbReference type="SAM" id="Phobius"/>
    </source>
</evidence>
<sequence>MLKKILALFKFQLNITLSNKFFLVYTLFLPAVNLFLALNRRGAVLSNQEKVLFLSPYISYIIVIAMLFGWAGNIISLRENNYLKVFSSLSGSKFYIFAVNLLVNFLLTIVQVNILLILFEFISKSVDLELFILFNVLTVLGVGICFFAFSVFLKLSLNTVTLQAVLTSYLLLSLLSLEYAPDNAVLSGLFHFMNVFSLINEIGLMIGDKLAGTFSLYVPALVWFMVGSYCLKVSSVFSPKDRN</sequence>
<feature type="transmembrane region" description="Helical" evidence="1">
    <location>
        <begin position="184"/>
        <end position="206"/>
    </location>
</feature>
<reference evidence="2" key="4">
    <citation type="journal article" date="2019" name="Int. J. Syst. Evol. Microbiol.">
        <title>Streptococcus chenjunshii sp. nov. isolated from feces of Tibetan antelopes.</title>
        <authorList>
            <person name="Tian Z."/>
            <person name="Lu S."/>
            <person name="Jin D."/>
            <person name="Yang J."/>
            <person name="Pu J."/>
            <person name="Lai X.H."/>
            <person name="Bai X.N."/>
            <person name="Wu X.M."/>
            <person name="Li J."/>
            <person name="Wang S."/>
            <person name="Xu J."/>
        </authorList>
    </citation>
    <scope>NUCLEOTIDE SEQUENCE</scope>
    <source>
        <strain evidence="2">Z15</strain>
    </source>
</reference>
<accession>A0A372KQD8</accession>
<reference evidence="4 6" key="2">
    <citation type="submission" date="2018-08" db="EMBL/GenBank/DDBJ databases">
        <title>Draft genome of Streptococcus sp. nov. Z1.</title>
        <authorList>
            <person name="Tian Z."/>
        </authorList>
    </citation>
    <scope>NUCLEOTIDE SEQUENCE [LARGE SCALE GENOMIC DNA]</scope>
    <source>
        <strain evidence="4">Z1</strain>
        <strain evidence="6">Z1(2018)</strain>
    </source>
</reference>
<dbReference type="OrthoDB" id="2284943at2"/>
<dbReference type="EMBL" id="QVQZ01000001">
    <property type="protein sequence ID" value="RFU54186.1"/>
    <property type="molecule type" value="Genomic_DNA"/>
</dbReference>
<reference evidence="5" key="3">
    <citation type="submission" date="2018-08" db="EMBL/GenBank/DDBJ databases">
        <title>Streptococcus chenjunshii sp. nov., isolated from stools sample of the Tibetan antelope in the Qinghai-Tibet plateau, China.</title>
        <authorList>
            <person name="Tian Z."/>
        </authorList>
    </citation>
    <scope>NUCLEOTIDE SEQUENCE [LARGE SCALE GENOMIC DNA]</scope>
    <source>
        <strain evidence="5">Z15</strain>
    </source>
</reference>
<organism evidence="4 6">
    <name type="scientific">Streptococcus chenjunshii</name>
    <dbReference type="NCBI Taxonomy" id="2173853"/>
    <lineage>
        <taxon>Bacteria</taxon>
        <taxon>Bacillati</taxon>
        <taxon>Bacillota</taxon>
        <taxon>Bacilli</taxon>
        <taxon>Lactobacillales</taxon>
        <taxon>Streptococcaceae</taxon>
        <taxon>Streptococcus</taxon>
    </lineage>
</organism>
<dbReference type="Proteomes" id="UP000264056">
    <property type="component" value="Unassembled WGS sequence"/>
</dbReference>
<reference evidence="3 7" key="1">
    <citation type="submission" date="2018-08" db="EMBL/GenBank/DDBJ databases">
        <title>Draft genome of Streptococcus sp .nov. Z2.</title>
        <authorList>
            <person name="Tian Z."/>
        </authorList>
    </citation>
    <scope>NUCLEOTIDE SEQUENCE [LARGE SCALE GENOMIC DNA]</scope>
    <source>
        <strain evidence="3 7">Z2</strain>
    </source>
</reference>
<protein>
    <submittedName>
        <fullName evidence="4">Uncharacterized protein</fullName>
    </submittedName>
</protein>
<dbReference type="Proteomes" id="UP000262901">
    <property type="component" value="Unassembled WGS sequence"/>
</dbReference>
<dbReference type="Proteomes" id="UP000246115">
    <property type="component" value="Chromosome"/>
</dbReference>
<proteinExistence type="predicted"/>
<keyword evidence="7" id="KW-1185">Reference proteome</keyword>
<feature type="transmembrane region" description="Helical" evidence="1">
    <location>
        <begin position="212"/>
        <end position="231"/>
    </location>
</feature>
<accession>A0A346NBZ9</accession>
<keyword evidence="1" id="KW-1133">Transmembrane helix</keyword>
<name>A0A372KQD8_9STRE</name>
<dbReference type="EMBL" id="QVQY01000001">
    <property type="protein sequence ID" value="RFU51994.1"/>
    <property type="molecule type" value="Genomic_DNA"/>
</dbReference>
<keyword evidence="1" id="KW-0812">Transmembrane</keyword>
<dbReference type="KEGG" id="schj:DDV21_005335"/>
<keyword evidence="1" id="KW-0472">Membrane</keyword>